<feature type="compositionally biased region" description="Polar residues" evidence="1">
    <location>
        <begin position="100"/>
        <end position="120"/>
    </location>
</feature>
<gene>
    <name evidence="2" type="ORF">J1N35_011715</name>
</gene>
<comment type="caution">
    <text evidence="2">The sequence shown here is derived from an EMBL/GenBank/DDBJ whole genome shotgun (WGS) entry which is preliminary data.</text>
</comment>
<accession>A0A9D3W390</accession>
<reference evidence="2 3" key="1">
    <citation type="journal article" date="2021" name="Plant Biotechnol. J.">
        <title>Multi-omics assisted identification of the key and species-specific regulatory components of drought-tolerant mechanisms in Gossypium stocksii.</title>
        <authorList>
            <person name="Yu D."/>
            <person name="Ke L."/>
            <person name="Zhang D."/>
            <person name="Wu Y."/>
            <person name="Sun Y."/>
            <person name="Mei J."/>
            <person name="Sun J."/>
            <person name="Sun Y."/>
        </authorList>
    </citation>
    <scope>NUCLEOTIDE SEQUENCE [LARGE SCALE GENOMIC DNA]</scope>
    <source>
        <strain evidence="3">cv. E1</strain>
        <tissue evidence="2">Leaf</tissue>
    </source>
</reference>
<proteinExistence type="predicted"/>
<dbReference type="Proteomes" id="UP000828251">
    <property type="component" value="Unassembled WGS sequence"/>
</dbReference>
<feature type="region of interest" description="Disordered" evidence="1">
    <location>
        <begin position="1"/>
        <end position="23"/>
    </location>
</feature>
<protein>
    <submittedName>
        <fullName evidence="2">Uncharacterized protein</fullName>
    </submittedName>
</protein>
<feature type="region of interest" description="Disordered" evidence="1">
    <location>
        <begin position="70"/>
        <end position="133"/>
    </location>
</feature>
<sequence length="133" mass="14113">MLAERKSRRGKRDFRANEDAKLEKNPLGSRFAPLMVDGISGGDIIGADGGLTEEGNSQVIVGNLLNETRVSSKGESGHSSSLGHEVEGNLGKSVRPILGQKNSGPSLVGQNILKNNNFSKAQGKGPMREEESI</sequence>
<evidence type="ECO:0000313" key="2">
    <source>
        <dbReference type="EMBL" id="KAH1107947.1"/>
    </source>
</evidence>
<keyword evidence="3" id="KW-1185">Reference proteome</keyword>
<dbReference type="AlphaFoldDB" id="A0A9D3W390"/>
<organism evidence="2 3">
    <name type="scientific">Gossypium stocksii</name>
    <dbReference type="NCBI Taxonomy" id="47602"/>
    <lineage>
        <taxon>Eukaryota</taxon>
        <taxon>Viridiplantae</taxon>
        <taxon>Streptophyta</taxon>
        <taxon>Embryophyta</taxon>
        <taxon>Tracheophyta</taxon>
        <taxon>Spermatophyta</taxon>
        <taxon>Magnoliopsida</taxon>
        <taxon>eudicotyledons</taxon>
        <taxon>Gunneridae</taxon>
        <taxon>Pentapetalae</taxon>
        <taxon>rosids</taxon>
        <taxon>malvids</taxon>
        <taxon>Malvales</taxon>
        <taxon>Malvaceae</taxon>
        <taxon>Malvoideae</taxon>
        <taxon>Gossypium</taxon>
    </lineage>
</organism>
<evidence type="ECO:0000256" key="1">
    <source>
        <dbReference type="SAM" id="MobiDB-lite"/>
    </source>
</evidence>
<name>A0A9D3W390_9ROSI</name>
<evidence type="ECO:0000313" key="3">
    <source>
        <dbReference type="Proteomes" id="UP000828251"/>
    </source>
</evidence>
<feature type="compositionally biased region" description="Basic residues" evidence="1">
    <location>
        <begin position="1"/>
        <end position="12"/>
    </location>
</feature>
<dbReference type="EMBL" id="JAIQCV010000004">
    <property type="protein sequence ID" value="KAH1107947.1"/>
    <property type="molecule type" value="Genomic_DNA"/>
</dbReference>
<feature type="compositionally biased region" description="Basic and acidic residues" evidence="1">
    <location>
        <begin position="13"/>
        <end position="23"/>
    </location>
</feature>